<feature type="binding site" evidence="9">
    <location>
        <position position="624"/>
    </location>
    <ligand>
        <name>ATP</name>
        <dbReference type="ChEBI" id="CHEBI:30616"/>
    </ligand>
</feature>
<evidence type="ECO:0000256" key="4">
    <source>
        <dbReference type="ARBA" id="ARBA00022741"/>
    </source>
</evidence>
<evidence type="ECO:0000259" key="11">
    <source>
        <dbReference type="Pfam" id="PF00133"/>
    </source>
</evidence>
<dbReference type="HAMAP" id="MF_00049_B">
    <property type="entry name" value="Leu_tRNA_synth_B"/>
    <property type="match status" value="1"/>
</dbReference>
<dbReference type="InterPro" id="IPR014729">
    <property type="entry name" value="Rossmann-like_a/b/a_fold"/>
</dbReference>
<dbReference type="PROSITE" id="PS00178">
    <property type="entry name" value="AA_TRNA_LIGASE_I"/>
    <property type="match status" value="1"/>
</dbReference>
<dbReference type="CDD" id="cd07958">
    <property type="entry name" value="Anticodon_Ia_Leu_BEm"/>
    <property type="match status" value="1"/>
</dbReference>
<gene>
    <name evidence="9 15" type="primary">leuS</name>
    <name evidence="15" type="ORF">PSET11_02703</name>
</gene>
<dbReference type="AlphaFoldDB" id="A0A3P5X8M0"/>
<dbReference type="SUPFAM" id="SSF47323">
    <property type="entry name" value="Anticodon-binding domain of a subclass of class I aminoacyl-tRNA synthetases"/>
    <property type="match status" value="1"/>
</dbReference>
<evidence type="ECO:0000256" key="9">
    <source>
        <dbReference type="HAMAP-Rule" id="MF_00049"/>
    </source>
</evidence>
<dbReference type="PRINTS" id="PR00985">
    <property type="entry name" value="TRNASYNTHLEU"/>
</dbReference>
<dbReference type="Pfam" id="PF08264">
    <property type="entry name" value="Anticodon_1"/>
    <property type="match status" value="1"/>
</dbReference>
<dbReference type="Gene3D" id="3.40.50.620">
    <property type="entry name" value="HUPs"/>
    <property type="match status" value="2"/>
</dbReference>
<reference evidence="15 16" key="1">
    <citation type="submission" date="2018-11" db="EMBL/GenBank/DDBJ databases">
        <authorList>
            <person name="Criscuolo A."/>
        </authorList>
    </citation>
    <scope>NUCLEOTIDE SEQUENCE [LARGE SCALE GENOMIC DNA]</scope>
    <source>
        <strain evidence="15">AT11b</strain>
    </source>
</reference>
<evidence type="ECO:0000256" key="7">
    <source>
        <dbReference type="ARBA" id="ARBA00023146"/>
    </source>
</evidence>
<dbReference type="NCBIfam" id="TIGR00396">
    <property type="entry name" value="leuS_bact"/>
    <property type="match status" value="1"/>
</dbReference>
<evidence type="ECO:0000313" key="16">
    <source>
        <dbReference type="Proteomes" id="UP000280861"/>
    </source>
</evidence>
<evidence type="ECO:0000259" key="12">
    <source>
        <dbReference type="Pfam" id="PF08264"/>
    </source>
</evidence>
<dbReference type="Pfam" id="PF09334">
    <property type="entry name" value="tRNA-synt_1g"/>
    <property type="match status" value="1"/>
</dbReference>
<feature type="domain" description="Aminoacyl-tRNA synthetase class Ia" evidence="11">
    <location>
        <begin position="457"/>
        <end position="660"/>
    </location>
</feature>
<comment type="catalytic activity">
    <reaction evidence="8 9">
        <text>tRNA(Leu) + L-leucine + ATP = L-leucyl-tRNA(Leu) + AMP + diphosphate</text>
        <dbReference type="Rhea" id="RHEA:11688"/>
        <dbReference type="Rhea" id="RHEA-COMP:9613"/>
        <dbReference type="Rhea" id="RHEA-COMP:9622"/>
        <dbReference type="ChEBI" id="CHEBI:30616"/>
        <dbReference type="ChEBI" id="CHEBI:33019"/>
        <dbReference type="ChEBI" id="CHEBI:57427"/>
        <dbReference type="ChEBI" id="CHEBI:78442"/>
        <dbReference type="ChEBI" id="CHEBI:78494"/>
        <dbReference type="ChEBI" id="CHEBI:456215"/>
        <dbReference type="EC" id="6.1.1.4"/>
    </reaction>
</comment>
<dbReference type="EC" id="6.1.1.4" evidence="9"/>
<dbReference type="InterPro" id="IPR013155">
    <property type="entry name" value="M/V/L/I-tRNA-synth_anticd-bd"/>
</dbReference>
<dbReference type="Proteomes" id="UP000280861">
    <property type="component" value="Unassembled WGS sequence"/>
</dbReference>
<dbReference type="GO" id="GO:0006429">
    <property type="term" value="P:leucyl-tRNA aminoacylation"/>
    <property type="evidence" value="ECO:0007669"/>
    <property type="project" value="UniProtKB-UniRule"/>
</dbReference>
<dbReference type="SUPFAM" id="SSF50677">
    <property type="entry name" value="ValRS/IleRS/LeuRS editing domain"/>
    <property type="match status" value="1"/>
</dbReference>
<evidence type="ECO:0000313" key="15">
    <source>
        <dbReference type="EMBL" id="VDC30978.1"/>
    </source>
</evidence>
<name>A0A3P5X8M0_9MICC</name>
<dbReference type="InterPro" id="IPR002302">
    <property type="entry name" value="Leu-tRNA-ligase"/>
</dbReference>
<keyword evidence="4 9" id="KW-0547">Nucleotide-binding</keyword>
<feature type="domain" description="Leucyl-tRNA synthetase editing" evidence="14">
    <location>
        <begin position="256"/>
        <end position="441"/>
    </location>
</feature>
<dbReference type="GO" id="GO:0005524">
    <property type="term" value="F:ATP binding"/>
    <property type="evidence" value="ECO:0007669"/>
    <property type="project" value="UniProtKB-UniRule"/>
</dbReference>
<evidence type="ECO:0000259" key="14">
    <source>
        <dbReference type="Pfam" id="PF13603"/>
    </source>
</evidence>
<dbReference type="Pfam" id="PF13603">
    <property type="entry name" value="tRNA-synt_1_2"/>
    <property type="match status" value="1"/>
</dbReference>
<keyword evidence="3 9" id="KW-0436">Ligase</keyword>
<dbReference type="GO" id="GO:0005829">
    <property type="term" value="C:cytosol"/>
    <property type="evidence" value="ECO:0007669"/>
    <property type="project" value="TreeGrafter"/>
</dbReference>
<feature type="domain" description="Methionyl/Valyl/Leucyl/Isoleucyl-tRNA synthetase anticodon-binding" evidence="12">
    <location>
        <begin position="694"/>
        <end position="817"/>
    </location>
</feature>
<accession>A0A3P5X8M0</accession>
<evidence type="ECO:0000256" key="1">
    <source>
        <dbReference type="ARBA" id="ARBA00005594"/>
    </source>
</evidence>
<feature type="short sequence motif" description="'KMSKS' region" evidence="9">
    <location>
        <begin position="621"/>
        <end position="625"/>
    </location>
</feature>
<comment type="similarity">
    <text evidence="1 9 10">Belongs to the class-I aminoacyl-tRNA synthetase family.</text>
</comment>
<sequence length="856" mass="93913">MKASAEAVAEQKRAAVGVQPEIETGASVSAAEAPEEGAYSFAAMEARWPKVWDELQVFTPVDDGSKERRYVLDMFPYPSGDLHMGHAEAFAMGDVVSRYLRQQGFDVLHPIGWDSFGLPAENAAIKRNTHPSEWTYANIETQAASFKRYAISADWSRRLHTSDPGYYRWTQWLFKRFYQRGLAYRKNSPVNWCPKDQTVLANEQVVNGACERCGTIVTKKSLNQWYFKITDYADRLLDDMDQLRGHWPERVLAMQKNWIGRSEGAHVTFVIEADGDKPAKDVPVFTTRPDTLYGATFFVVAADAPIAVELVTPEHAAALDDYREQVKALSDIERQSTEREKTGVFTGRYAINPLTGEKLPVWAADYVLADYGTGAIMAVPAHDQRDLDFARKFGLNVRTVLDTGEEDPAVSGTATAGEGTLVNSGELDGLPKAEAIPAAIAILERQGTGEKFVNFRLRDWLLSRQRFWGAPIPIIHCPSCGEVPVPDDQLPVTLPENLRGEDLSPKGTSPLAAAEAWVNVDCPTCHGPAKRDTDTMDTFVDSSWYFLRFVSPDYTEGPFDPAKVNDWMPVGQYVGGVEHAILHLLYARFFTKVIHDLGLIEANEPFSALLNQGQVLNGGKAMSKSLGNGVDLGEQLDKFGVDAVRLTMVFASPPEDDVDWADVSPSGSAKFLARAWRLAQDVSSAAGTDAAAGDRGLRSVTHRTISDAADLLDSNKFNVVVAKLMELVNATRKAIDTGAGGSDPAVREATEAVAVILSLFAPYTAEDMWNVLGHPASVANAGWPKHDPSLLVQDTVTAVVQVQGKVRDRLEVSPDVTEEQLRELALASENVQRALDGRDIRTVIVRAPKLVNIVPA</sequence>
<dbReference type="InterPro" id="IPR025709">
    <property type="entry name" value="Leu_tRNA-synth_edit"/>
</dbReference>
<keyword evidence="6 9" id="KW-0648">Protein biosynthesis</keyword>
<dbReference type="Gene3D" id="3.10.20.590">
    <property type="match status" value="1"/>
</dbReference>
<protein>
    <recommendedName>
        <fullName evidence="9">Leucine--tRNA ligase</fullName>
        <ecNumber evidence="9">6.1.1.4</ecNumber>
    </recommendedName>
    <alternativeName>
        <fullName evidence="9">Leucyl-tRNA synthetase</fullName>
        <shortName evidence="9">LeuRS</shortName>
    </alternativeName>
</protein>
<dbReference type="PANTHER" id="PTHR43740:SF2">
    <property type="entry name" value="LEUCINE--TRNA LIGASE, MITOCHONDRIAL"/>
    <property type="match status" value="1"/>
</dbReference>
<dbReference type="FunFam" id="1.10.730.10:FF:000002">
    <property type="entry name" value="Leucine--tRNA ligase"/>
    <property type="match status" value="1"/>
</dbReference>
<dbReference type="CDD" id="cd00812">
    <property type="entry name" value="LeuRS_core"/>
    <property type="match status" value="1"/>
</dbReference>
<organism evidence="15 16">
    <name type="scientific">Arthrobacter ulcerisalmonis</name>
    <dbReference type="NCBI Taxonomy" id="2483813"/>
    <lineage>
        <taxon>Bacteria</taxon>
        <taxon>Bacillati</taxon>
        <taxon>Actinomycetota</taxon>
        <taxon>Actinomycetes</taxon>
        <taxon>Micrococcales</taxon>
        <taxon>Micrococcaceae</taxon>
        <taxon>Arthrobacter</taxon>
    </lineage>
</organism>
<dbReference type="InterPro" id="IPR002300">
    <property type="entry name" value="aa-tRNA-synth_Ia"/>
</dbReference>
<dbReference type="InterPro" id="IPR015413">
    <property type="entry name" value="Methionyl/Leucyl_tRNA_Synth"/>
</dbReference>
<evidence type="ECO:0000256" key="6">
    <source>
        <dbReference type="ARBA" id="ARBA00022917"/>
    </source>
</evidence>
<dbReference type="SUPFAM" id="SSF52374">
    <property type="entry name" value="Nucleotidylyl transferase"/>
    <property type="match status" value="1"/>
</dbReference>
<dbReference type="InterPro" id="IPR009080">
    <property type="entry name" value="tRNAsynth_Ia_anticodon-bd"/>
</dbReference>
<keyword evidence="7 9" id="KW-0030">Aminoacyl-tRNA synthetase</keyword>
<feature type="domain" description="Methionyl/Leucyl tRNA synthetase" evidence="13">
    <location>
        <begin position="75"/>
        <end position="215"/>
    </location>
</feature>
<evidence type="ECO:0000256" key="8">
    <source>
        <dbReference type="ARBA" id="ARBA00047469"/>
    </source>
</evidence>
<dbReference type="FunFam" id="3.40.50.620:FF:000056">
    <property type="entry name" value="Leucine--tRNA ligase"/>
    <property type="match status" value="1"/>
</dbReference>
<evidence type="ECO:0000259" key="13">
    <source>
        <dbReference type="Pfam" id="PF09334"/>
    </source>
</evidence>
<dbReference type="InterPro" id="IPR001412">
    <property type="entry name" value="aa-tRNA-synth_I_CS"/>
</dbReference>
<evidence type="ECO:0000256" key="5">
    <source>
        <dbReference type="ARBA" id="ARBA00022840"/>
    </source>
</evidence>
<dbReference type="Gene3D" id="1.10.730.10">
    <property type="entry name" value="Isoleucyl-tRNA Synthetase, Domain 1"/>
    <property type="match status" value="1"/>
</dbReference>
<keyword evidence="2 9" id="KW-0963">Cytoplasm</keyword>
<proteinExistence type="inferred from homology"/>
<dbReference type="GO" id="GO:0002161">
    <property type="term" value="F:aminoacyl-tRNA deacylase activity"/>
    <property type="evidence" value="ECO:0007669"/>
    <property type="project" value="InterPro"/>
</dbReference>
<evidence type="ECO:0000256" key="10">
    <source>
        <dbReference type="RuleBase" id="RU363035"/>
    </source>
</evidence>
<dbReference type="FunFam" id="3.40.50.620:FF:000003">
    <property type="entry name" value="Leucine--tRNA ligase"/>
    <property type="match status" value="1"/>
</dbReference>
<dbReference type="PANTHER" id="PTHR43740">
    <property type="entry name" value="LEUCYL-TRNA SYNTHETASE"/>
    <property type="match status" value="1"/>
</dbReference>
<dbReference type="Pfam" id="PF00133">
    <property type="entry name" value="tRNA-synt_1"/>
    <property type="match status" value="1"/>
</dbReference>
<dbReference type="InterPro" id="IPR009008">
    <property type="entry name" value="Val/Leu/Ile-tRNA-synth_edit"/>
</dbReference>
<dbReference type="Gene3D" id="3.90.740.10">
    <property type="entry name" value="Valyl/Leucyl/Isoleucyl-tRNA synthetase, editing domain"/>
    <property type="match status" value="1"/>
</dbReference>
<feature type="short sequence motif" description="'HIGH' region" evidence="9">
    <location>
        <begin position="76"/>
        <end position="86"/>
    </location>
</feature>
<comment type="subcellular location">
    <subcellularLocation>
        <location evidence="9">Cytoplasm</location>
    </subcellularLocation>
</comment>
<keyword evidence="5 9" id="KW-0067">ATP-binding</keyword>
<evidence type="ECO:0000256" key="2">
    <source>
        <dbReference type="ARBA" id="ARBA00022490"/>
    </source>
</evidence>
<dbReference type="EMBL" id="UXAU01000038">
    <property type="protein sequence ID" value="VDC30978.1"/>
    <property type="molecule type" value="Genomic_DNA"/>
</dbReference>
<keyword evidence="16" id="KW-1185">Reference proteome</keyword>
<dbReference type="GO" id="GO:0004823">
    <property type="term" value="F:leucine-tRNA ligase activity"/>
    <property type="evidence" value="ECO:0007669"/>
    <property type="project" value="UniProtKB-UniRule"/>
</dbReference>
<evidence type="ECO:0000256" key="3">
    <source>
        <dbReference type="ARBA" id="ARBA00022598"/>
    </source>
</evidence>